<name>A0AAN8FCR6_TRICO</name>
<organism evidence="1 2">
    <name type="scientific">Trichostrongylus colubriformis</name>
    <name type="common">Black scour worm</name>
    <dbReference type="NCBI Taxonomy" id="6319"/>
    <lineage>
        <taxon>Eukaryota</taxon>
        <taxon>Metazoa</taxon>
        <taxon>Ecdysozoa</taxon>
        <taxon>Nematoda</taxon>
        <taxon>Chromadorea</taxon>
        <taxon>Rhabditida</taxon>
        <taxon>Rhabditina</taxon>
        <taxon>Rhabditomorpha</taxon>
        <taxon>Strongyloidea</taxon>
        <taxon>Trichostrongylidae</taxon>
        <taxon>Trichostrongylus</taxon>
    </lineage>
</organism>
<gene>
    <name evidence="1" type="ORF">GCK32_022599</name>
</gene>
<comment type="caution">
    <text evidence="1">The sequence shown here is derived from an EMBL/GenBank/DDBJ whole genome shotgun (WGS) entry which is preliminary data.</text>
</comment>
<proteinExistence type="predicted"/>
<evidence type="ECO:0000313" key="1">
    <source>
        <dbReference type="EMBL" id="KAK5977271.1"/>
    </source>
</evidence>
<protein>
    <submittedName>
        <fullName evidence="1">Uncharacterized protein</fullName>
    </submittedName>
</protein>
<dbReference type="AlphaFoldDB" id="A0AAN8FCR6"/>
<sequence>MDDQNANKESHAARISREMKTTVEAIAYIAEHMKSEMNDKKVNSLV</sequence>
<dbReference type="EMBL" id="WIXE01010838">
    <property type="protein sequence ID" value="KAK5977271.1"/>
    <property type="molecule type" value="Genomic_DNA"/>
</dbReference>
<reference evidence="1 2" key="1">
    <citation type="submission" date="2019-10" db="EMBL/GenBank/DDBJ databases">
        <title>Assembly and Annotation for the nematode Trichostrongylus colubriformis.</title>
        <authorList>
            <person name="Martin J."/>
        </authorList>
    </citation>
    <scope>NUCLEOTIDE SEQUENCE [LARGE SCALE GENOMIC DNA]</scope>
    <source>
        <strain evidence="1">G859</strain>
        <tissue evidence="1">Whole worm</tissue>
    </source>
</reference>
<accession>A0AAN8FCR6</accession>
<evidence type="ECO:0000313" key="2">
    <source>
        <dbReference type="Proteomes" id="UP001331761"/>
    </source>
</evidence>
<dbReference type="Proteomes" id="UP001331761">
    <property type="component" value="Unassembled WGS sequence"/>
</dbReference>
<keyword evidence="2" id="KW-1185">Reference proteome</keyword>